<dbReference type="OrthoDB" id="5596743at2759"/>
<dbReference type="InterPro" id="IPR058645">
    <property type="entry name" value="NTF2-like_dom_7"/>
</dbReference>
<dbReference type="Pfam" id="PF26534">
    <property type="entry name" value="NTF2_7"/>
    <property type="match status" value="1"/>
</dbReference>
<keyword evidence="2" id="KW-0732">Signal</keyword>
<name>A0A9Q8PFE2_PASFU</name>
<dbReference type="GeneID" id="71989240"/>
<organism evidence="4 5">
    <name type="scientific">Passalora fulva</name>
    <name type="common">Tomato leaf mold</name>
    <name type="synonym">Cladosporium fulvum</name>
    <dbReference type="NCBI Taxonomy" id="5499"/>
    <lineage>
        <taxon>Eukaryota</taxon>
        <taxon>Fungi</taxon>
        <taxon>Dikarya</taxon>
        <taxon>Ascomycota</taxon>
        <taxon>Pezizomycotina</taxon>
        <taxon>Dothideomycetes</taxon>
        <taxon>Dothideomycetidae</taxon>
        <taxon>Mycosphaerellales</taxon>
        <taxon>Mycosphaerellaceae</taxon>
        <taxon>Fulvia</taxon>
    </lineage>
</organism>
<evidence type="ECO:0000313" key="4">
    <source>
        <dbReference type="EMBL" id="UJO21483.1"/>
    </source>
</evidence>
<reference evidence="4" key="2">
    <citation type="journal article" date="2022" name="Microb. Genom.">
        <title>A chromosome-scale genome assembly of the tomato pathogen Cladosporium fulvum reveals a compartmentalized genome architecture and the presence of a dispensable chromosome.</title>
        <authorList>
            <person name="Zaccaron A.Z."/>
            <person name="Chen L.H."/>
            <person name="Samaras A."/>
            <person name="Stergiopoulos I."/>
        </authorList>
    </citation>
    <scope>NUCLEOTIDE SEQUENCE</scope>
    <source>
        <strain evidence="4">Race5_Kim</strain>
    </source>
</reference>
<protein>
    <recommendedName>
        <fullName evidence="3">NTF2-like domain-containing protein</fullName>
    </recommendedName>
</protein>
<feature type="chain" id="PRO_5040205823" description="NTF2-like domain-containing protein" evidence="2">
    <location>
        <begin position="20"/>
        <end position="276"/>
    </location>
</feature>
<accession>A0A9Q8PFE2</accession>
<reference evidence="4" key="1">
    <citation type="submission" date="2021-12" db="EMBL/GenBank/DDBJ databases">
        <authorList>
            <person name="Zaccaron A."/>
            <person name="Stergiopoulos I."/>
        </authorList>
    </citation>
    <scope>NUCLEOTIDE SEQUENCE</scope>
    <source>
        <strain evidence="4">Race5_Kim</strain>
    </source>
</reference>
<dbReference type="RefSeq" id="XP_047765849.1">
    <property type="nucleotide sequence ID" value="XM_047908510.1"/>
</dbReference>
<evidence type="ECO:0000256" key="1">
    <source>
        <dbReference type="SAM" id="MobiDB-lite"/>
    </source>
</evidence>
<feature type="domain" description="NTF2-like" evidence="3">
    <location>
        <begin position="96"/>
        <end position="246"/>
    </location>
</feature>
<dbReference type="Proteomes" id="UP000756132">
    <property type="component" value="Chromosome 9"/>
</dbReference>
<sequence>MRFASVALASATLATTALAAPWEGNSHWQPKGKNVYNGKSYGGWGKGKQTTPPTNGELSTPEVPGNETSPVPPTIPDNGTSPAPGDWTCPVAEGTWCLNEEQAQQASDIFRTLIQEYSDEFALEALTEDFVDWTSAVNIIRNRGNDYPFVVNEVSFGSRAEFMAAQGSQPQIPFDTLNVWAGCDTTTTRWQTLNSANGQASWSNDIPVVGLAVVKTVPDTENSYGFRVKELYSEFNAAAWLVNNGVFTPSAVTTSNPPVATPTGVVKREIPNVGII</sequence>
<gene>
    <name evidence="4" type="ORF">CLAFUR5_09362</name>
</gene>
<feature type="signal peptide" evidence="2">
    <location>
        <begin position="1"/>
        <end position="19"/>
    </location>
</feature>
<dbReference type="KEGG" id="ffu:CLAFUR5_09362"/>
<feature type="compositionally biased region" description="Polar residues" evidence="1">
    <location>
        <begin position="48"/>
        <end position="58"/>
    </location>
</feature>
<dbReference type="OMA" id="EFNAAAW"/>
<dbReference type="EMBL" id="CP090171">
    <property type="protein sequence ID" value="UJO21483.1"/>
    <property type="molecule type" value="Genomic_DNA"/>
</dbReference>
<evidence type="ECO:0000313" key="5">
    <source>
        <dbReference type="Proteomes" id="UP000756132"/>
    </source>
</evidence>
<dbReference type="AlphaFoldDB" id="A0A9Q8PFE2"/>
<keyword evidence="5" id="KW-1185">Reference proteome</keyword>
<evidence type="ECO:0000259" key="3">
    <source>
        <dbReference type="Pfam" id="PF26534"/>
    </source>
</evidence>
<proteinExistence type="predicted"/>
<evidence type="ECO:0000256" key="2">
    <source>
        <dbReference type="SAM" id="SignalP"/>
    </source>
</evidence>
<feature type="region of interest" description="Disordered" evidence="1">
    <location>
        <begin position="39"/>
        <end position="85"/>
    </location>
</feature>